<keyword evidence="8" id="KW-1185">Reference proteome</keyword>
<dbReference type="GO" id="GO:0140098">
    <property type="term" value="F:catalytic activity, acting on RNA"/>
    <property type="evidence" value="ECO:0007669"/>
    <property type="project" value="UniProtKB-ARBA"/>
</dbReference>
<sequence length="228" mass="26736">MIRIDKYISNMTDYSRNDVKKLINNKKIKVNSVFINKIININQTDQIFINEQLLIEKPKYIYLLMNKPKGYVCANNDKTNQTVFDLLDSWYLTYKGLHTVGRLDKDTEGLLIITNDGNFTHNVLSPNKHIHKTYYVTVDKELDNSLINEFKNGVNLNDFVSKSSKLKIIDKYNCYITISEGKYHQVKRMFLKFGYKVKYLNRVKFGKLCLPRELKTGQCKEIKLSDVI</sequence>
<evidence type="ECO:0000313" key="7">
    <source>
        <dbReference type="EMBL" id="BBU47673.1"/>
    </source>
</evidence>
<dbReference type="EC" id="5.4.99.-" evidence="5"/>
<comment type="similarity">
    <text evidence="1 5">Belongs to the pseudouridine synthase RsuA family.</text>
</comment>
<dbReference type="InterPro" id="IPR050343">
    <property type="entry name" value="RsuA_PseudoU_synthase"/>
</dbReference>
<evidence type="ECO:0000256" key="5">
    <source>
        <dbReference type="RuleBase" id="RU003887"/>
    </source>
</evidence>
<gene>
    <name evidence="7" type="primary">rluA</name>
    <name evidence="7" type="ORF">JPM2_3660</name>
</gene>
<evidence type="ECO:0000256" key="4">
    <source>
        <dbReference type="PROSITE-ProRule" id="PRU00182"/>
    </source>
</evidence>
<organism evidence="7 8">
    <name type="scientific">Mycoplasmopsis felis</name>
    <dbReference type="NCBI Taxonomy" id="33923"/>
    <lineage>
        <taxon>Bacteria</taxon>
        <taxon>Bacillati</taxon>
        <taxon>Mycoplasmatota</taxon>
        <taxon>Mycoplasmoidales</taxon>
        <taxon>Metamycoplasmataceae</taxon>
        <taxon>Mycoplasmopsis</taxon>
    </lineage>
</organism>
<keyword evidence="3 5" id="KW-0413">Isomerase</keyword>
<evidence type="ECO:0000256" key="2">
    <source>
        <dbReference type="ARBA" id="ARBA00022884"/>
    </source>
</evidence>
<protein>
    <recommendedName>
        <fullName evidence="5">Pseudouridine synthase</fullName>
        <ecNumber evidence="5">5.4.99.-</ecNumber>
    </recommendedName>
</protein>
<dbReference type="CDD" id="cd02553">
    <property type="entry name" value="PseudoU_synth_RsuA"/>
    <property type="match status" value="1"/>
</dbReference>
<dbReference type="KEGG" id="mfel:JPM2_3660"/>
<evidence type="ECO:0000313" key="8">
    <source>
        <dbReference type="Proteomes" id="UP000464317"/>
    </source>
</evidence>
<dbReference type="Proteomes" id="UP000464317">
    <property type="component" value="Chromosome"/>
</dbReference>
<keyword evidence="2 4" id="KW-0694">RNA-binding</keyword>
<dbReference type="GO" id="GO:0006364">
    <property type="term" value="P:rRNA processing"/>
    <property type="evidence" value="ECO:0007669"/>
    <property type="project" value="UniProtKB-ARBA"/>
</dbReference>
<dbReference type="Gene3D" id="3.30.70.1560">
    <property type="entry name" value="Alpha-L RNA-binding motif"/>
    <property type="match status" value="1"/>
</dbReference>
<accession>A0A809SIC4</accession>
<dbReference type="InterPro" id="IPR020094">
    <property type="entry name" value="TruA/RsuA/RluB/E/F_N"/>
</dbReference>
<evidence type="ECO:0000256" key="3">
    <source>
        <dbReference type="ARBA" id="ARBA00023235"/>
    </source>
</evidence>
<name>A0A809SIC4_9BACT</name>
<dbReference type="EMBL" id="AP022325">
    <property type="protein sequence ID" value="BBU47673.1"/>
    <property type="molecule type" value="Genomic_DNA"/>
</dbReference>
<dbReference type="InterPro" id="IPR036986">
    <property type="entry name" value="S4_RNA-bd_sf"/>
</dbReference>
<dbReference type="InterPro" id="IPR006145">
    <property type="entry name" value="PsdUridine_synth_RsuA/RluA"/>
</dbReference>
<dbReference type="NCBIfam" id="TIGR00093">
    <property type="entry name" value="pseudouridine synthase"/>
    <property type="match status" value="1"/>
</dbReference>
<dbReference type="GO" id="GO:0009982">
    <property type="term" value="F:pseudouridine synthase activity"/>
    <property type="evidence" value="ECO:0007669"/>
    <property type="project" value="InterPro"/>
</dbReference>
<dbReference type="Pfam" id="PF00849">
    <property type="entry name" value="PseudoU_synth_2"/>
    <property type="match status" value="1"/>
</dbReference>
<dbReference type="GO" id="GO:0001522">
    <property type="term" value="P:pseudouridine synthesis"/>
    <property type="evidence" value="ECO:0007669"/>
    <property type="project" value="InterPro"/>
</dbReference>
<reference evidence="7 8" key="1">
    <citation type="submission" date="2020-01" db="EMBL/GenBank/DDBJ databases">
        <title>Complete genome sequence of Mycoplasma felis strain Myco-2.</title>
        <authorList>
            <person name="Kinoshita Y."/>
            <person name="Niwa H."/>
            <person name="Uchida-Fujii E."/>
            <person name="Nukada T."/>
        </authorList>
    </citation>
    <scope>NUCLEOTIDE SEQUENCE [LARGE SCALE GENOMIC DNA]</scope>
    <source>
        <strain evidence="7 8">Myco-2</strain>
    </source>
</reference>
<dbReference type="InterPro" id="IPR018496">
    <property type="entry name" value="PsdUridine_synth_RsuA/RluB_CS"/>
</dbReference>
<dbReference type="PROSITE" id="PS01149">
    <property type="entry name" value="PSI_RSU"/>
    <property type="match status" value="1"/>
</dbReference>
<dbReference type="InterPro" id="IPR000748">
    <property type="entry name" value="PsdUridine_synth_RsuA/RluB/E/F"/>
</dbReference>
<dbReference type="SUPFAM" id="SSF55120">
    <property type="entry name" value="Pseudouridine synthase"/>
    <property type="match status" value="1"/>
</dbReference>
<dbReference type="AlphaFoldDB" id="A0A809SIC4"/>
<evidence type="ECO:0000256" key="1">
    <source>
        <dbReference type="ARBA" id="ARBA00008348"/>
    </source>
</evidence>
<dbReference type="PROSITE" id="PS50889">
    <property type="entry name" value="S4"/>
    <property type="match status" value="1"/>
</dbReference>
<dbReference type="GO" id="GO:0005829">
    <property type="term" value="C:cytosol"/>
    <property type="evidence" value="ECO:0007669"/>
    <property type="project" value="UniProtKB-ARBA"/>
</dbReference>
<dbReference type="InterPro" id="IPR042092">
    <property type="entry name" value="PsdUridine_s_RsuA/RluB/E/F_cat"/>
</dbReference>
<dbReference type="InterPro" id="IPR020103">
    <property type="entry name" value="PsdUridine_synth_cat_dom_sf"/>
</dbReference>
<dbReference type="Gene3D" id="3.30.70.580">
    <property type="entry name" value="Pseudouridine synthase I, catalytic domain, N-terminal subdomain"/>
    <property type="match status" value="1"/>
</dbReference>
<dbReference type="PANTHER" id="PTHR47683:SF4">
    <property type="entry name" value="PSEUDOURIDINE SYNTHASE"/>
    <property type="match status" value="1"/>
</dbReference>
<dbReference type="SUPFAM" id="SSF55174">
    <property type="entry name" value="Alpha-L RNA-binding motif"/>
    <property type="match status" value="1"/>
</dbReference>
<dbReference type="PANTHER" id="PTHR47683">
    <property type="entry name" value="PSEUDOURIDINE SYNTHASE FAMILY PROTEIN-RELATED"/>
    <property type="match status" value="1"/>
</dbReference>
<dbReference type="RefSeq" id="WP_233090954.1">
    <property type="nucleotide sequence ID" value="NZ_AP022325.1"/>
</dbReference>
<feature type="domain" description="Pseudouridine synthase RsuA/RluA-like" evidence="6">
    <location>
        <begin position="62"/>
        <end position="191"/>
    </location>
</feature>
<dbReference type="Gene3D" id="3.10.290.10">
    <property type="entry name" value="RNA-binding S4 domain"/>
    <property type="match status" value="1"/>
</dbReference>
<dbReference type="FunFam" id="3.30.70.1560:FF:000001">
    <property type="entry name" value="Pseudouridine synthase"/>
    <property type="match status" value="1"/>
</dbReference>
<evidence type="ECO:0000259" key="6">
    <source>
        <dbReference type="Pfam" id="PF00849"/>
    </source>
</evidence>
<dbReference type="GO" id="GO:0003723">
    <property type="term" value="F:RNA binding"/>
    <property type="evidence" value="ECO:0007669"/>
    <property type="project" value="UniProtKB-KW"/>
</dbReference>
<proteinExistence type="inferred from homology"/>